<dbReference type="Gene3D" id="2.120.10.30">
    <property type="entry name" value="TolB, C-terminal domain"/>
    <property type="match status" value="2"/>
</dbReference>
<dbReference type="InterPro" id="IPR011042">
    <property type="entry name" value="6-blade_b-propeller_TolB-like"/>
</dbReference>
<dbReference type="EMBL" id="JBHRSW010000029">
    <property type="protein sequence ID" value="MFC3122699.1"/>
    <property type="molecule type" value="Genomic_DNA"/>
</dbReference>
<dbReference type="Proteomes" id="UP001595478">
    <property type="component" value="Unassembled WGS sequence"/>
</dbReference>
<dbReference type="InterPro" id="IPR011659">
    <property type="entry name" value="WD40"/>
</dbReference>
<keyword evidence="2" id="KW-0720">Serine protease</keyword>
<dbReference type="Pfam" id="PF07676">
    <property type="entry name" value="PD40"/>
    <property type="match status" value="2"/>
</dbReference>
<dbReference type="SUPFAM" id="SSF53474">
    <property type="entry name" value="alpha/beta-Hydrolases"/>
    <property type="match status" value="1"/>
</dbReference>
<dbReference type="Pfam" id="PF00326">
    <property type="entry name" value="Peptidase_S9"/>
    <property type="match status" value="1"/>
</dbReference>
<dbReference type="InterPro" id="IPR029058">
    <property type="entry name" value="AB_hydrolase_fold"/>
</dbReference>
<dbReference type="InterPro" id="IPR001375">
    <property type="entry name" value="Peptidase_S9_cat"/>
</dbReference>
<dbReference type="PANTHER" id="PTHR42776">
    <property type="entry name" value="SERINE PEPTIDASE S9 FAMILY MEMBER"/>
    <property type="match status" value="1"/>
</dbReference>
<evidence type="ECO:0000256" key="2">
    <source>
        <dbReference type="ARBA" id="ARBA00022825"/>
    </source>
</evidence>
<protein>
    <submittedName>
        <fullName evidence="4">S9 family peptidase</fullName>
    </submittedName>
</protein>
<proteinExistence type="predicted"/>
<comment type="caution">
    <text evidence="4">The sequence shown here is derived from an EMBL/GenBank/DDBJ whole genome shotgun (WGS) entry which is preliminary data.</text>
</comment>
<keyword evidence="1" id="KW-0378">Hydrolase</keyword>
<keyword evidence="2" id="KW-0645">Protease</keyword>
<reference evidence="5" key="1">
    <citation type="journal article" date="2019" name="Int. J. Syst. Evol. Microbiol.">
        <title>The Global Catalogue of Microorganisms (GCM) 10K type strain sequencing project: providing services to taxonomists for standard genome sequencing and annotation.</title>
        <authorList>
            <consortium name="The Broad Institute Genomics Platform"/>
            <consortium name="The Broad Institute Genome Sequencing Center for Infectious Disease"/>
            <person name="Wu L."/>
            <person name="Ma J."/>
        </authorList>
    </citation>
    <scope>NUCLEOTIDE SEQUENCE [LARGE SCALE GENOMIC DNA]</scope>
    <source>
        <strain evidence="5">KCTC 52473</strain>
    </source>
</reference>
<dbReference type="RefSeq" id="WP_376920821.1">
    <property type="nucleotide sequence ID" value="NZ_JBHRSW010000029.1"/>
</dbReference>
<sequence length="708" mass="78901">MKNYLKHQQSWQRPLKGKASLVNKLVSVLLIATSTASVLQAREPDSQAHSALEYRDLFNIEYAANPTMMPDGKHVLYERRSMDIMTDSQRINLWKVDLEGKNHLPVLSDTKNHYSPVFSDDGRKLAYLSSKEGKVQIYVRDMATGNTARVTDVSMSPSGLRFSPDGQHLAFVMFTPDKVKPLFSLDFKPKEAKWAEEAHYIDQTLFQRDGSGMKRPGNMHVYIVPAIGGTPRQLTFGKYDFASAVTWSKDGSQLLVSANLRKDSDFDVFNTDLHLVDVNSTEITPLTQFSGPENSPIFSPDGSKIAFTGFDDNGKSNQITQLYVMNKDGSDLVSLTSDLDRSVANINWSENGKGLYFSYDNKGKKHVAYVTLGGKLSILSDALGGQSIGRPYTSGDYTFTKKGEVVITRSTGDRPADLARVTKRGKTIPLTDLNSDVFDHKTLYKPELMTLKSSVDERELMAWIVKPPQFDPAKKYPMILEIHGGPHTAYGPEFSAEVQMFAAAGYVVLYGNPRGSTSQGEEFANLIDKNYPSQDYNDLMDMVDGAIAKGYVDENQLFVTGGSGGGVLTAWIIAKTDRFKAAVVAKPVINWISMIGTSDIYTFMTRYWFTDLPWNDIDQYWRRSPLSLVGQVKTPTMVLTGELDVRTPMSESEQYYGALRLEGVDSALVRIQGAYHGIAAKPSNLARKIGNILAWFDKYKETKEQEGE</sequence>
<gene>
    <name evidence="4" type="ORF">ACFOHL_13830</name>
</gene>
<evidence type="ECO:0000313" key="5">
    <source>
        <dbReference type="Proteomes" id="UP001595478"/>
    </source>
</evidence>
<dbReference type="SUPFAM" id="SSF82171">
    <property type="entry name" value="DPP6 N-terminal domain-like"/>
    <property type="match status" value="1"/>
</dbReference>
<evidence type="ECO:0000313" key="4">
    <source>
        <dbReference type="EMBL" id="MFC3122699.1"/>
    </source>
</evidence>
<dbReference type="Gene3D" id="3.40.50.1820">
    <property type="entry name" value="alpha/beta hydrolase"/>
    <property type="match status" value="1"/>
</dbReference>
<evidence type="ECO:0000256" key="1">
    <source>
        <dbReference type="ARBA" id="ARBA00022801"/>
    </source>
</evidence>
<evidence type="ECO:0000259" key="3">
    <source>
        <dbReference type="Pfam" id="PF00326"/>
    </source>
</evidence>
<feature type="domain" description="Peptidase S9 prolyl oligopeptidase catalytic" evidence="3">
    <location>
        <begin position="492"/>
        <end position="699"/>
    </location>
</feature>
<organism evidence="4 5">
    <name type="scientific">Agaribacter flavus</name>
    <dbReference type="NCBI Taxonomy" id="1902781"/>
    <lineage>
        <taxon>Bacteria</taxon>
        <taxon>Pseudomonadati</taxon>
        <taxon>Pseudomonadota</taxon>
        <taxon>Gammaproteobacteria</taxon>
        <taxon>Alteromonadales</taxon>
        <taxon>Alteromonadaceae</taxon>
        <taxon>Agaribacter</taxon>
    </lineage>
</organism>
<accession>A0ABV7FQT5</accession>
<name>A0ABV7FQT5_9ALTE</name>
<dbReference type="PANTHER" id="PTHR42776:SF27">
    <property type="entry name" value="DIPEPTIDYL PEPTIDASE FAMILY MEMBER 6"/>
    <property type="match status" value="1"/>
</dbReference>
<keyword evidence="5" id="KW-1185">Reference proteome</keyword>